<dbReference type="KEGG" id="tsph:KIH39_05060"/>
<feature type="domain" description="HIT" evidence="5">
    <location>
        <begin position="29"/>
        <end position="137"/>
    </location>
</feature>
<evidence type="ECO:0000256" key="4">
    <source>
        <dbReference type="PROSITE-ProRule" id="PRU00464"/>
    </source>
</evidence>
<dbReference type="Proteomes" id="UP000676194">
    <property type="component" value="Chromosome"/>
</dbReference>
<dbReference type="InterPro" id="IPR036265">
    <property type="entry name" value="HIT-like_sf"/>
</dbReference>
<name>A0A8E6B9Z8_9BACT</name>
<proteinExistence type="predicted"/>
<keyword evidence="7" id="KW-1185">Reference proteome</keyword>
<evidence type="ECO:0000313" key="6">
    <source>
        <dbReference type="EMBL" id="QVL33288.1"/>
    </source>
</evidence>
<feature type="binding site" evidence="3">
    <location>
        <position position="54"/>
    </location>
    <ligand>
        <name>substrate</name>
    </ligand>
</feature>
<gene>
    <name evidence="6" type="ORF">KIH39_05060</name>
</gene>
<accession>A0A8E6B9Z8</accession>
<evidence type="ECO:0000256" key="1">
    <source>
        <dbReference type="ARBA" id="ARBA00022741"/>
    </source>
</evidence>
<reference evidence="6" key="1">
    <citation type="submission" date="2021-05" db="EMBL/GenBank/DDBJ databases">
        <title>Complete genome sequence of the cellulolytic planctomycete Telmatocola sphagniphila SP2T and characterization of the first cellulase from planctomycetes.</title>
        <authorList>
            <person name="Rakitin A.L."/>
            <person name="Beletsky A.V."/>
            <person name="Naumoff D.G."/>
            <person name="Kulichevskaya I.S."/>
            <person name="Mardanov A.V."/>
            <person name="Ravin N.V."/>
            <person name="Dedysh S.N."/>
        </authorList>
    </citation>
    <scope>NUCLEOTIDE SEQUENCE</scope>
    <source>
        <strain evidence="6">SP2T</strain>
    </source>
</reference>
<dbReference type="Gene3D" id="3.30.428.10">
    <property type="entry name" value="HIT-like"/>
    <property type="match status" value="1"/>
</dbReference>
<feature type="active site" description="Tele-AMP-histidine intermediate" evidence="2">
    <location>
        <position position="124"/>
    </location>
</feature>
<evidence type="ECO:0000259" key="5">
    <source>
        <dbReference type="PROSITE" id="PS51084"/>
    </source>
</evidence>
<dbReference type="EMBL" id="CP074694">
    <property type="protein sequence ID" value="QVL33288.1"/>
    <property type="molecule type" value="Genomic_DNA"/>
</dbReference>
<evidence type="ECO:0000256" key="3">
    <source>
        <dbReference type="PIRSR" id="PIRSR639383-2"/>
    </source>
</evidence>
<dbReference type="InterPro" id="IPR039383">
    <property type="entry name" value="FHIT"/>
</dbReference>
<dbReference type="InterPro" id="IPR052908">
    <property type="entry name" value="AP-4-A_phosphorylase"/>
</dbReference>
<dbReference type="SUPFAM" id="SSF54197">
    <property type="entry name" value="HIT-like"/>
    <property type="match status" value="1"/>
</dbReference>
<dbReference type="Pfam" id="PF01230">
    <property type="entry name" value="HIT"/>
    <property type="match status" value="1"/>
</dbReference>
<sequence length="164" mass="18225">MDHLWAPWRLSYVTQPDASKPKAAGCFICRSAAEVNDRENLVIHRSELGIVIANRFPYNNGHLLVAPLAHKSALSEMTTAETLDTQNLLKNMIELIEKTMNAEGFNVGLNLGKVAGAGLPGHLHWHIVPRWNGDTNFMPVLTDTKVIVQSLDSLWETLTKQMGK</sequence>
<protein>
    <submittedName>
        <fullName evidence="6">HIT domain-containing protein</fullName>
    </submittedName>
</protein>
<dbReference type="GO" id="GO:0000166">
    <property type="term" value="F:nucleotide binding"/>
    <property type="evidence" value="ECO:0007669"/>
    <property type="project" value="UniProtKB-KW"/>
</dbReference>
<dbReference type="PANTHER" id="PTHR42997:SF1">
    <property type="entry name" value="AP-4-A PHOSPHORYLASE"/>
    <property type="match status" value="1"/>
</dbReference>
<dbReference type="AlphaFoldDB" id="A0A8E6B9Z8"/>
<feature type="binding site" evidence="3">
    <location>
        <position position="126"/>
    </location>
    <ligand>
        <name>substrate</name>
    </ligand>
</feature>
<dbReference type="PANTHER" id="PTHR42997">
    <property type="entry name" value="HIT FAMILY HYDROLASE"/>
    <property type="match status" value="1"/>
</dbReference>
<keyword evidence="1" id="KW-0547">Nucleotide-binding</keyword>
<evidence type="ECO:0000256" key="2">
    <source>
        <dbReference type="PIRSR" id="PIRSR639383-1"/>
    </source>
</evidence>
<organism evidence="6 7">
    <name type="scientific">Telmatocola sphagniphila</name>
    <dbReference type="NCBI Taxonomy" id="1123043"/>
    <lineage>
        <taxon>Bacteria</taxon>
        <taxon>Pseudomonadati</taxon>
        <taxon>Planctomycetota</taxon>
        <taxon>Planctomycetia</taxon>
        <taxon>Gemmatales</taxon>
        <taxon>Gemmataceae</taxon>
    </lineage>
</organism>
<dbReference type="RefSeq" id="WP_213498178.1">
    <property type="nucleotide sequence ID" value="NZ_CP074694.1"/>
</dbReference>
<dbReference type="CDD" id="cd01275">
    <property type="entry name" value="FHIT"/>
    <property type="match status" value="1"/>
</dbReference>
<feature type="short sequence motif" description="Histidine triad motif" evidence="4">
    <location>
        <begin position="122"/>
        <end position="126"/>
    </location>
</feature>
<dbReference type="InterPro" id="IPR011146">
    <property type="entry name" value="HIT-like"/>
</dbReference>
<dbReference type="GO" id="GO:0003824">
    <property type="term" value="F:catalytic activity"/>
    <property type="evidence" value="ECO:0007669"/>
    <property type="project" value="InterPro"/>
</dbReference>
<evidence type="ECO:0000313" key="7">
    <source>
        <dbReference type="Proteomes" id="UP000676194"/>
    </source>
</evidence>
<dbReference type="PROSITE" id="PS51084">
    <property type="entry name" value="HIT_2"/>
    <property type="match status" value="1"/>
</dbReference>